<evidence type="ECO:0000256" key="1">
    <source>
        <dbReference type="ARBA" id="ARBA00001974"/>
    </source>
</evidence>
<dbReference type="InterPro" id="IPR039261">
    <property type="entry name" value="FNR_nucleotide-bd"/>
</dbReference>
<feature type="binding site" evidence="5">
    <location>
        <position position="79"/>
    </location>
    <ligand>
        <name>FAD</name>
        <dbReference type="ChEBI" id="CHEBI:57692"/>
    </ligand>
</feature>
<keyword evidence="6" id="KW-0542">Nucleomorph</keyword>
<proteinExistence type="predicted"/>
<name>A9BK95_HEMAN</name>
<feature type="binding site" evidence="5">
    <location>
        <position position="81"/>
    </location>
    <ligand>
        <name>FAD</name>
        <dbReference type="ChEBI" id="CHEBI:57692"/>
    </ligand>
</feature>
<dbReference type="EMBL" id="CP000881">
    <property type="protein sequence ID" value="ABW97928.1"/>
    <property type="molecule type" value="Genomic_DNA"/>
</dbReference>
<evidence type="ECO:0000256" key="5">
    <source>
        <dbReference type="PIRSR" id="PIRSR601834-1"/>
    </source>
</evidence>
<dbReference type="InterPro" id="IPR001834">
    <property type="entry name" value="CBR-like"/>
</dbReference>
<sequence length="235" mass="28095">MFLNFLLRETRLKLKKKIRLSKNALIFDLMSNKNFSQKHIFLILVEEKINKKYTYRSYFPLMGNKKEIILILKNKKAGKISKLFKNFSFDSFLKIYKIIKLSNLKKNMKKFIGIITEGIGPPVIWSFLEFFSKINMRTQIRFIFGNTFQENFPFLKELKNFELNFPNIKIFYRLENYFAPFDFEDKIINQQQIQKFIGEPDIGKTILVNGPLKMNLKVFKILHLLGFSKESIIRF</sequence>
<dbReference type="GeneID" id="5739591"/>
<feature type="binding site" evidence="5">
    <location>
        <position position="56"/>
    </location>
    <ligand>
        <name>FAD</name>
        <dbReference type="ChEBI" id="CHEBI:57692"/>
    </ligand>
</feature>
<dbReference type="Proteomes" id="UP000243127">
    <property type="component" value="Nucleomorph 1"/>
</dbReference>
<evidence type="ECO:0000256" key="3">
    <source>
        <dbReference type="ARBA" id="ARBA00022827"/>
    </source>
</evidence>
<evidence type="ECO:0000313" key="7">
    <source>
        <dbReference type="Proteomes" id="UP000243127"/>
    </source>
</evidence>
<evidence type="ECO:0000256" key="2">
    <source>
        <dbReference type="ARBA" id="ARBA00022630"/>
    </source>
</evidence>
<keyword evidence="4" id="KW-0560">Oxidoreductase</keyword>
<feature type="binding site" evidence="5">
    <location>
        <position position="73"/>
    </location>
    <ligand>
        <name>FAD</name>
        <dbReference type="ChEBI" id="CHEBI:57692"/>
    </ligand>
</feature>
<dbReference type="PANTHER" id="PTHR19370">
    <property type="entry name" value="NADH-CYTOCHROME B5 REDUCTASE"/>
    <property type="match status" value="1"/>
</dbReference>
<comment type="cofactor">
    <cofactor evidence="1 5">
        <name>FAD</name>
        <dbReference type="ChEBI" id="CHEBI:57692"/>
    </cofactor>
</comment>
<dbReference type="SUPFAM" id="SSF52343">
    <property type="entry name" value="Ferredoxin reductase-like, C-terminal NADP-linked domain"/>
    <property type="match status" value="1"/>
</dbReference>
<evidence type="ECO:0000313" key="6">
    <source>
        <dbReference type="EMBL" id="ABW97928.1"/>
    </source>
</evidence>
<feature type="binding site" evidence="5">
    <location>
        <position position="58"/>
    </location>
    <ligand>
        <name>FAD</name>
        <dbReference type="ChEBI" id="CHEBI:57692"/>
    </ligand>
</feature>
<accession>A9BK95</accession>
<dbReference type="PANTHER" id="PTHR19370:SF184">
    <property type="entry name" value="NADH-CYTOCHROME B5 REDUCTASE-LIKE"/>
    <property type="match status" value="1"/>
</dbReference>
<feature type="binding site" evidence="5">
    <location>
        <position position="71"/>
    </location>
    <ligand>
        <name>FAD</name>
        <dbReference type="ChEBI" id="CHEBI:57692"/>
    </ligand>
</feature>
<keyword evidence="3 5" id="KW-0274">FAD</keyword>
<reference evidence="6 7" key="1">
    <citation type="journal article" date="2007" name="Proc. Natl. Acad. Sci. U.S.A.">
        <title>Nucleomorph genome of Hemiselmis andersenii reveals complete intron loss and compaction as a driver of protein structure and function.</title>
        <authorList>
            <person name="Lane C.E."/>
            <person name="van den Heuvel K."/>
            <person name="Kozera C."/>
            <person name="Curtis B.A."/>
            <person name="Parsons B.J."/>
            <person name="Bowman S."/>
            <person name="Archibald J.M."/>
        </authorList>
    </citation>
    <scope>NUCLEOTIDE SEQUENCE [LARGE SCALE GENOMIC DNA]</scope>
    <source>
        <strain evidence="6 7">CCMP644</strain>
    </source>
</reference>
<gene>
    <name evidence="6" type="ORF">HAN_1g84</name>
</gene>
<evidence type="ECO:0000256" key="4">
    <source>
        <dbReference type="ARBA" id="ARBA00023002"/>
    </source>
</evidence>
<geneLocation type="nucleomorph" evidence="6"/>
<organism evidence="6 7">
    <name type="scientific">Hemiselmis andersenii</name>
    <name type="common">Cryptophyte alga</name>
    <dbReference type="NCBI Taxonomy" id="464988"/>
    <lineage>
        <taxon>Eukaryota</taxon>
        <taxon>Cryptophyceae</taxon>
        <taxon>Cryptomonadales</taxon>
        <taxon>Hemiselmidaceae</taxon>
        <taxon>Hemiselmis</taxon>
    </lineage>
</organism>
<dbReference type="AlphaFoldDB" id="A9BK95"/>
<dbReference type="GO" id="GO:0016491">
    <property type="term" value="F:oxidoreductase activity"/>
    <property type="evidence" value="ECO:0007669"/>
    <property type="project" value="UniProtKB-KW"/>
</dbReference>
<dbReference type="Gene3D" id="2.40.30.10">
    <property type="entry name" value="Translation factors"/>
    <property type="match status" value="1"/>
</dbReference>
<feature type="binding site" evidence="5">
    <location>
        <position position="80"/>
    </location>
    <ligand>
        <name>FAD</name>
        <dbReference type="ChEBI" id="CHEBI:57692"/>
    </ligand>
</feature>
<dbReference type="Gene3D" id="3.40.50.80">
    <property type="entry name" value="Nucleotide-binding domain of ferredoxin-NADP reductase (FNR) module"/>
    <property type="match status" value="1"/>
</dbReference>
<keyword evidence="2 5" id="KW-0285">Flavoprotein</keyword>
<protein>
    <submittedName>
        <fullName evidence="6">Uncharacterized protein</fullName>
    </submittedName>
</protein>
<dbReference type="RefSeq" id="XP_001712253.1">
    <property type="nucleotide sequence ID" value="XM_001712201.1"/>
</dbReference>